<accession>A0ABQ2UW70</accession>
<dbReference type="PANTHER" id="PTHR47178">
    <property type="entry name" value="MONOOXYGENASE, FAD-BINDING"/>
    <property type="match status" value="1"/>
</dbReference>
<evidence type="ECO:0000313" key="6">
    <source>
        <dbReference type="EMBL" id="GGU52835.1"/>
    </source>
</evidence>
<gene>
    <name evidence="6" type="ORF">GCM10010211_16720</name>
</gene>
<dbReference type="Gene3D" id="3.50.50.60">
    <property type="entry name" value="FAD/NAD(P)-binding domain"/>
    <property type="match status" value="1"/>
</dbReference>
<evidence type="ECO:0000313" key="7">
    <source>
        <dbReference type="Proteomes" id="UP000654471"/>
    </source>
</evidence>
<proteinExistence type="predicted"/>
<sequence>MRVVVVGGGIGGVALAAGLRRRGFEVAAFDRDTEVAATGGYHITLDGRAQSALRELVAPEIMERLLASASALRLRDRDAFWDRRGRLLGHGPDLSSDSGVDIDRITLRTLLAEAVGDDLHLGRTVSGVGLDEDGTPQVRFTDAAPVTADLVVGADGAHSLVARHLAGGPTNRPAGIIGFSGRTPLGDLSPREQQRLGPRSGLAIGPRGAALYVGFLDPVGNAVLDAPELRMSVTTGPTYIWGGMFPESAATDALRGLRDGELQAALLDRFRERGWAEHTLEVIARADPHSVAAFRFNAASTRASDLAPWPAGRITALGDAVHATPPTAGMGAGAAIRDAAGLLDQLSEAADGTTALTVAVSRFEAGMRRRGSEILTLAMKTVRWILATDTPLGAAATAATTPILAAAARSRRRGMIGVNARKRA</sequence>
<name>A0ABQ2UW70_9ACTN</name>
<dbReference type="SUPFAM" id="SSF51905">
    <property type="entry name" value="FAD/NAD(P)-binding domain"/>
    <property type="match status" value="1"/>
</dbReference>
<evidence type="ECO:0000256" key="3">
    <source>
        <dbReference type="ARBA" id="ARBA00023002"/>
    </source>
</evidence>
<dbReference type="RefSeq" id="WP_189297920.1">
    <property type="nucleotide sequence ID" value="NZ_BMRP01000004.1"/>
</dbReference>
<keyword evidence="3" id="KW-0560">Oxidoreductase</keyword>
<evidence type="ECO:0000256" key="1">
    <source>
        <dbReference type="ARBA" id="ARBA00022630"/>
    </source>
</evidence>
<reference evidence="7" key="1">
    <citation type="journal article" date="2019" name="Int. J. Syst. Evol. Microbiol.">
        <title>The Global Catalogue of Microorganisms (GCM) 10K type strain sequencing project: providing services to taxonomists for standard genome sequencing and annotation.</title>
        <authorList>
            <consortium name="The Broad Institute Genomics Platform"/>
            <consortium name="The Broad Institute Genome Sequencing Center for Infectious Disease"/>
            <person name="Wu L."/>
            <person name="Ma J."/>
        </authorList>
    </citation>
    <scope>NUCLEOTIDE SEQUENCE [LARGE SCALE GENOMIC DNA]</scope>
    <source>
        <strain evidence="7">JCM 3399</strain>
    </source>
</reference>
<dbReference type="GO" id="GO:0004497">
    <property type="term" value="F:monooxygenase activity"/>
    <property type="evidence" value="ECO:0007669"/>
    <property type="project" value="UniProtKB-KW"/>
</dbReference>
<keyword evidence="4 6" id="KW-0503">Monooxygenase</keyword>
<organism evidence="6 7">
    <name type="scientific">Streptomyces albospinus</name>
    <dbReference type="NCBI Taxonomy" id="285515"/>
    <lineage>
        <taxon>Bacteria</taxon>
        <taxon>Bacillati</taxon>
        <taxon>Actinomycetota</taxon>
        <taxon>Actinomycetes</taxon>
        <taxon>Kitasatosporales</taxon>
        <taxon>Streptomycetaceae</taxon>
        <taxon>Streptomyces</taxon>
    </lineage>
</organism>
<comment type="caution">
    <text evidence="6">The sequence shown here is derived from an EMBL/GenBank/DDBJ whole genome shotgun (WGS) entry which is preliminary data.</text>
</comment>
<feature type="domain" description="FAD-binding" evidence="5">
    <location>
        <begin position="2"/>
        <end position="165"/>
    </location>
</feature>
<keyword evidence="2" id="KW-0274">FAD</keyword>
<protein>
    <submittedName>
        <fullName evidence="6">Monooxygenase</fullName>
    </submittedName>
</protein>
<dbReference type="Proteomes" id="UP000654471">
    <property type="component" value="Unassembled WGS sequence"/>
</dbReference>
<dbReference type="InterPro" id="IPR036188">
    <property type="entry name" value="FAD/NAD-bd_sf"/>
</dbReference>
<keyword evidence="1" id="KW-0285">Flavoprotein</keyword>
<evidence type="ECO:0000259" key="5">
    <source>
        <dbReference type="Pfam" id="PF01494"/>
    </source>
</evidence>
<evidence type="ECO:0000256" key="4">
    <source>
        <dbReference type="ARBA" id="ARBA00023033"/>
    </source>
</evidence>
<evidence type="ECO:0000256" key="2">
    <source>
        <dbReference type="ARBA" id="ARBA00022827"/>
    </source>
</evidence>
<dbReference type="PRINTS" id="PR00420">
    <property type="entry name" value="RNGMNOXGNASE"/>
</dbReference>
<dbReference type="PANTHER" id="PTHR47178:SF6">
    <property type="entry name" value="FAD-BINDING DOMAIN-CONTAINING PROTEIN"/>
    <property type="match status" value="1"/>
</dbReference>
<keyword evidence="7" id="KW-1185">Reference proteome</keyword>
<feature type="domain" description="FAD-binding" evidence="5">
    <location>
        <begin position="283"/>
        <end position="353"/>
    </location>
</feature>
<dbReference type="InterPro" id="IPR002938">
    <property type="entry name" value="FAD-bd"/>
</dbReference>
<dbReference type="EMBL" id="BMRP01000004">
    <property type="protein sequence ID" value="GGU52835.1"/>
    <property type="molecule type" value="Genomic_DNA"/>
</dbReference>
<dbReference type="Pfam" id="PF01494">
    <property type="entry name" value="FAD_binding_3"/>
    <property type="match status" value="2"/>
</dbReference>